<dbReference type="Gramene" id="PRQ60767">
    <property type="protein sequence ID" value="PRQ60767"/>
    <property type="gene ID" value="RchiOBHm_Chr0c44g0503541"/>
</dbReference>
<dbReference type="InterPro" id="IPR017451">
    <property type="entry name" value="F-box-assoc_interact_dom"/>
</dbReference>
<dbReference type="AlphaFoldDB" id="A0A2P6SQ29"/>
<gene>
    <name evidence="2" type="ORF">RchiOBHm_Chr0c44g0503541</name>
</gene>
<organism evidence="2 3">
    <name type="scientific">Rosa chinensis</name>
    <name type="common">China rose</name>
    <dbReference type="NCBI Taxonomy" id="74649"/>
    <lineage>
        <taxon>Eukaryota</taxon>
        <taxon>Viridiplantae</taxon>
        <taxon>Streptophyta</taxon>
        <taxon>Embryophyta</taxon>
        <taxon>Tracheophyta</taxon>
        <taxon>Spermatophyta</taxon>
        <taxon>Magnoliopsida</taxon>
        <taxon>eudicotyledons</taxon>
        <taxon>Gunneridae</taxon>
        <taxon>Pentapetalae</taxon>
        <taxon>rosids</taxon>
        <taxon>fabids</taxon>
        <taxon>Rosales</taxon>
        <taxon>Rosaceae</taxon>
        <taxon>Rosoideae</taxon>
        <taxon>Rosoideae incertae sedis</taxon>
        <taxon>Rosa</taxon>
    </lineage>
</organism>
<dbReference type="OrthoDB" id="1137034at2759"/>
<dbReference type="Proteomes" id="UP000238479">
    <property type="component" value="Unassembled WGS sequence"/>
</dbReference>
<evidence type="ECO:0000313" key="2">
    <source>
        <dbReference type="EMBL" id="PRQ60767.1"/>
    </source>
</evidence>
<proteinExistence type="predicted"/>
<dbReference type="InterPro" id="IPR050796">
    <property type="entry name" value="SCF_F-box_component"/>
</dbReference>
<sequence>MRRGFYLVNPATREMKKVPKTPSWRPVRPFCLSLCGFGFDSSTNEYKVVNGQVYSDINVIVFSVYTLKTDSWRKIECFSPYHAYWFQGIFLNGAIHWSATTVGDRSSSVIVSFLLAEEEVREIRLPPIGDTCLANLGVFRDCLCITLAGIDQTFNEFWVMKEYGVSESWTRMRVSMPYHQLSHFGFSTKSHDLMVCGSSFVMYDFKEESFRNLPIRDTTLGGNGVGVYVEGLFPLIDREQDESRRVDNQVLIKLKHA</sequence>
<dbReference type="Pfam" id="PF08268">
    <property type="entry name" value="FBA_3"/>
    <property type="match status" value="1"/>
</dbReference>
<protein>
    <submittedName>
        <fullName evidence="2">Putative F-box associated interaction domain-containing protein</fullName>
    </submittedName>
</protein>
<dbReference type="OMA" id="GANCFIM"/>
<accession>A0A2P6SQ29</accession>
<dbReference type="PANTHER" id="PTHR31672:SF13">
    <property type="entry name" value="F-BOX PROTEIN CPR30-LIKE"/>
    <property type="match status" value="1"/>
</dbReference>
<dbReference type="InterPro" id="IPR013187">
    <property type="entry name" value="F-box-assoc_dom_typ3"/>
</dbReference>
<name>A0A2P6SQ29_ROSCH</name>
<evidence type="ECO:0000259" key="1">
    <source>
        <dbReference type="Pfam" id="PF08268"/>
    </source>
</evidence>
<feature type="domain" description="F-box associated beta-propeller type 3" evidence="1">
    <location>
        <begin position="7"/>
        <end position="189"/>
    </location>
</feature>
<evidence type="ECO:0000313" key="3">
    <source>
        <dbReference type="Proteomes" id="UP000238479"/>
    </source>
</evidence>
<reference evidence="2 3" key="1">
    <citation type="journal article" date="2018" name="Nat. Genet.">
        <title>The Rosa genome provides new insights in the design of modern roses.</title>
        <authorList>
            <person name="Bendahmane M."/>
        </authorList>
    </citation>
    <scope>NUCLEOTIDE SEQUENCE [LARGE SCALE GENOMIC DNA]</scope>
    <source>
        <strain evidence="3">cv. Old Blush</strain>
    </source>
</reference>
<comment type="caution">
    <text evidence="2">The sequence shown here is derived from an EMBL/GenBank/DDBJ whole genome shotgun (WGS) entry which is preliminary data.</text>
</comment>
<dbReference type="NCBIfam" id="TIGR01640">
    <property type="entry name" value="F_box_assoc_1"/>
    <property type="match status" value="1"/>
</dbReference>
<dbReference type="PANTHER" id="PTHR31672">
    <property type="entry name" value="BNACNNG10540D PROTEIN"/>
    <property type="match status" value="1"/>
</dbReference>
<dbReference type="EMBL" id="PDCK01000037">
    <property type="protein sequence ID" value="PRQ60767.1"/>
    <property type="molecule type" value="Genomic_DNA"/>
</dbReference>
<keyword evidence="3" id="KW-1185">Reference proteome</keyword>